<dbReference type="InterPro" id="IPR051481">
    <property type="entry name" value="BTB-POZ/Galectin-3-binding"/>
</dbReference>
<evidence type="ECO:0000313" key="2">
    <source>
        <dbReference type="EMBL" id="CAD9472217.1"/>
    </source>
</evidence>
<dbReference type="Pfam" id="PF00651">
    <property type="entry name" value="BTB"/>
    <property type="match status" value="1"/>
</dbReference>
<reference evidence="2" key="1">
    <citation type="submission" date="2021-01" db="EMBL/GenBank/DDBJ databases">
        <authorList>
            <person name="Corre E."/>
            <person name="Pelletier E."/>
            <person name="Niang G."/>
            <person name="Scheremetjew M."/>
            <person name="Finn R."/>
            <person name="Kale V."/>
            <person name="Holt S."/>
            <person name="Cochrane G."/>
            <person name="Meng A."/>
            <person name="Brown T."/>
            <person name="Cohen L."/>
        </authorList>
    </citation>
    <scope>NUCLEOTIDE SEQUENCE</scope>
    <source>
        <strain evidence="2">CCMP826</strain>
    </source>
</reference>
<accession>A0A7S2E5I5</accession>
<proteinExistence type="predicted"/>
<sequence length="331" mass="37286">MSIAAGPMTKRLRADGPTLLWRLEPYESFSDWKIEIAVLGDDAPPETYHVHKVYLAAGPQKSPYFYGLFNSAMRETQENTTRISLQKSAAEAFPAFLDYMYTGDLNVTAENSIALCHLGDYFGVEPLKILVKDFIKKESTLNNICHFCKEALSYEDTTIFNSSMKRVAHMAPESLLSYSSKDNDDDTNKPVHELMRMLTAEQLNQLYSDALQKVLADKACLRIPYNIVVENAGNPEVNGVYTRDGMHKNDIKFSRSGDYNGGTAKFSIIKLDSMSGRLRWYLCIKEVGCFYCVCVDDNCVDVPPLRGWETSDEGRSPPPKLTFLFRKASNA</sequence>
<dbReference type="CDD" id="cd18186">
    <property type="entry name" value="BTB_POZ_ZBTB_KLHL-like"/>
    <property type="match status" value="1"/>
</dbReference>
<dbReference type="Gene3D" id="3.30.710.10">
    <property type="entry name" value="Potassium Channel Kv1.1, Chain A"/>
    <property type="match status" value="1"/>
</dbReference>
<evidence type="ECO:0000259" key="1">
    <source>
        <dbReference type="PROSITE" id="PS50097"/>
    </source>
</evidence>
<dbReference type="PROSITE" id="PS50097">
    <property type="entry name" value="BTB"/>
    <property type="match status" value="1"/>
</dbReference>
<dbReference type="SMART" id="SM00225">
    <property type="entry name" value="BTB"/>
    <property type="match status" value="1"/>
</dbReference>
<dbReference type="PANTHER" id="PTHR24410:SF23">
    <property type="entry name" value="BTB DOMAIN-CONTAINING PROTEIN-RELATED"/>
    <property type="match status" value="1"/>
</dbReference>
<name>A0A7S2E5I5_9STRA</name>
<dbReference type="InterPro" id="IPR011333">
    <property type="entry name" value="SKP1/BTB/POZ_sf"/>
</dbReference>
<gene>
    <name evidence="2" type="ORF">HTAM1171_LOCUS1560</name>
</gene>
<dbReference type="PANTHER" id="PTHR24410">
    <property type="entry name" value="HL07962P-RELATED"/>
    <property type="match status" value="1"/>
</dbReference>
<protein>
    <recommendedName>
        <fullName evidence="1">BTB domain-containing protein</fullName>
    </recommendedName>
</protein>
<organism evidence="2">
    <name type="scientific">Helicotheca tamesis</name>
    <dbReference type="NCBI Taxonomy" id="374047"/>
    <lineage>
        <taxon>Eukaryota</taxon>
        <taxon>Sar</taxon>
        <taxon>Stramenopiles</taxon>
        <taxon>Ochrophyta</taxon>
        <taxon>Bacillariophyta</taxon>
        <taxon>Mediophyceae</taxon>
        <taxon>Lithodesmiophycidae</taxon>
        <taxon>Lithodesmiales</taxon>
        <taxon>Lithodesmiaceae</taxon>
        <taxon>Helicotheca</taxon>
    </lineage>
</organism>
<feature type="domain" description="BTB" evidence="1">
    <location>
        <begin position="30"/>
        <end position="109"/>
    </location>
</feature>
<dbReference type="EMBL" id="HBGV01002543">
    <property type="protein sequence ID" value="CAD9472217.1"/>
    <property type="molecule type" value="Transcribed_RNA"/>
</dbReference>
<dbReference type="InterPro" id="IPR000210">
    <property type="entry name" value="BTB/POZ_dom"/>
</dbReference>
<dbReference type="SUPFAM" id="SSF54695">
    <property type="entry name" value="POZ domain"/>
    <property type="match status" value="1"/>
</dbReference>
<dbReference type="AlphaFoldDB" id="A0A7S2E5I5"/>